<dbReference type="PANTHER" id="PTHR34945:SF8">
    <property type="entry name" value="DOWNSTREAM TARGET OF AGL15-4"/>
    <property type="match status" value="1"/>
</dbReference>
<evidence type="ECO:0000313" key="8">
    <source>
        <dbReference type="Proteomes" id="UP000813463"/>
    </source>
</evidence>
<dbReference type="InterPro" id="IPR027443">
    <property type="entry name" value="IPNS-like_sf"/>
</dbReference>
<evidence type="ECO:0000256" key="4">
    <source>
        <dbReference type="ARBA" id="ARBA00023004"/>
    </source>
</evidence>
<keyword evidence="8" id="KW-1185">Reference proteome</keyword>
<evidence type="ECO:0000313" key="9">
    <source>
        <dbReference type="RefSeq" id="XP_056699245.1"/>
    </source>
</evidence>
<evidence type="ECO:0000259" key="7">
    <source>
        <dbReference type="PROSITE" id="PS50966"/>
    </source>
</evidence>
<evidence type="ECO:0000256" key="6">
    <source>
        <dbReference type="SAM" id="MobiDB-lite"/>
    </source>
</evidence>
<dbReference type="InterPro" id="IPR036875">
    <property type="entry name" value="Znf_CCHC_sf"/>
</dbReference>
<keyword evidence="4" id="KW-0408">Iron</keyword>
<keyword evidence="2 5" id="KW-0863">Zinc-finger</keyword>
<proteinExistence type="predicted"/>
<dbReference type="Pfam" id="PF04434">
    <property type="entry name" value="SWIM"/>
    <property type="match status" value="1"/>
</dbReference>
<dbReference type="Gene3D" id="2.60.120.330">
    <property type="entry name" value="B-lactam Antibiotic, Isopenicillin N Synthase, Chain"/>
    <property type="match status" value="1"/>
</dbReference>
<sequence>MPINSPLNSLLQFQENHQLKEANNFDFPAPPPSPTASSRRASSVANDEVLTEFLEQSLRVPNLILPNRIFPKQKPFREIPEIDFQALEFRSDDLVLQIRDSLSEIGCFQVINHGIPPELIRTVVRRAGRVFRMAAEEKRMAARSPEMEFGFEDQVSGEEEEEVVSEMSEEFVWGRSSGFMLKMEGIWPIKFSKFSNKMETLALAIEKIAKEIMMILNENYLNVPKDEGQNNSSKDCVCHIYKHPHDVAADECLRSLRYDVIRMMIKGSDYSHALSLHVCDGSSEFHVYSKKGWISFTPLHNALIVTAGDQIQVPLRFFRFSPGALVLYGNFTRYPCSPTASFTRFCSVTIAGGGEYEVKEGAVKYPIKFDARTCGCGVWQISGIPCRHGLRVIYHQRLEATDFVSHYFKGQAYKLTYSEHIHPMPDPTQWLSFDLPIILPPPMKRASGRPPNLRKRGKHDPKRGKRNSTVRCGKCKEVGHNARTCRGGATAKQKKAAAAAAGGGGAFGSAGAAGAAGSGVAGSQQGGDQGASSSQQQRNASSKGKRKRT</sequence>
<dbReference type="RefSeq" id="XP_056699245.1">
    <property type="nucleotide sequence ID" value="XM_056843267.1"/>
</dbReference>
<feature type="domain" description="SWIM-type" evidence="7">
    <location>
        <begin position="365"/>
        <end position="397"/>
    </location>
</feature>
<dbReference type="PANTHER" id="PTHR34945">
    <property type="entry name" value="2-OXOGLUTARATE (2OG) AND FE(II)-DEPENDENT OXYGENASE SUPERFAMILY PROTEIN"/>
    <property type="match status" value="1"/>
</dbReference>
<keyword evidence="1" id="KW-0479">Metal-binding</keyword>
<dbReference type="SUPFAM" id="SSF57756">
    <property type="entry name" value="Retrovirus zinc finger-like domains"/>
    <property type="match status" value="1"/>
</dbReference>
<dbReference type="PROSITE" id="PS50966">
    <property type="entry name" value="ZF_SWIM"/>
    <property type="match status" value="1"/>
</dbReference>
<gene>
    <name evidence="9" type="primary">LOC110779052</name>
</gene>
<evidence type="ECO:0000256" key="1">
    <source>
        <dbReference type="ARBA" id="ARBA00022723"/>
    </source>
</evidence>
<feature type="compositionally biased region" description="Basic residues" evidence="6">
    <location>
        <begin position="452"/>
        <end position="468"/>
    </location>
</feature>
<dbReference type="InterPro" id="IPR006564">
    <property type="entry name" value="Znf_PMZ"/>
</dbReference>
<accession>A0ABM3RUM9</accession>
<feature type="region of interest" description="Disordered" evidence="6">
    <location>
        <begin position="23"/>
        <end position="42"/>
    </location>
</feature>
<reference evidence="8" key="1">
    <citation type="journal article" date="2021" name="Nat. Commun.">
        <title>Genomic analyses provide insights into spinach domestication and the genetic basis of agronomic traits.</title>
        <authorList>
            <person name="Cai X."/>
            <person name="Sun X."/>
            <person name="Xu C."/>
            <person name="Sun H."/>
            <person name="Wang X."/>
            <person name="Ge C."/>
            <person name="Zhang Z."/>
            <person name="Wang Q."/>
            <person name="Fei Z."/>
            <person name="Jiao C."/>
            <person name="Wang Q."/>
        </authorList>
    </citation>
    <scope>NUCLEOTIDE SEQUENCE [LARGE SCALE GENOMIC DNA]</scope>
    <source>
        <strain evidence="8">cv. Varoflay</strain>
    </source>
</reference>
<evidence type="ECO:0000256" key="5">
    <source>
        <dbReference type="PROSITE-ProRule" id="PRU00325"/>
    </source>
</evidence>
<dbReference type="SMART" id="SM00575">
    <property type="entry name" value="ZnF_PMZ"/>
    <property type="match status" value="1"/>
</dbReference>
<keyword evidence="3" id="KW-0862">Zinc</keyword>
<dbReference type="GeneID" id="110779052"/>
<dbReference type="Pfam" id="PF14226">
    <property type="entry name" value="DIOX_N"/>
    <property type="match status" value="1"/>
</dbReference>
<reference evidence="9" key="2">
    <citation type="submission" date="2025-08" db="UniProtKB">
        <authorList>
            <consortium name="RefSeq"/>
        </authorList>
    </citation>
    <scope>IDENTIFICATION</scope>
    <source>
        <tissue evidence="9">Leaf</tissue>
    </source>
</reference>
<name>A0ABM3RUM9_SPIOL</name>
<feature type="compositionally biased region" description="Gly residues" evidence="6">
    <location>
        <begin position="514"/>
        <end position="529"/>
    </location>
</feature>
<dbReference type="Proteomes" id="UP000813463">
    <property type="component" value="Chromosome 4"/>
</dbReference>
<evidence type="ECO:0000256" key="3">
    <source>
        <dbReference type="ARBA" id="ARBA00022833"/>
    </source>
</evidence>
<feature type="compositionally biased region" description="Low complexity" evidence="6">
    <location>
        <begin position="530"/>
        <end position="542"/>
    </location>
</feature>
<dbReference type="InterPro" id="IPR007527">
    <property type="entry name" value="Znf_SWIM"/>
</dbReference>
<feature type="region of interest" description="Disordered" evidence="6">
    <location>
        <begin position="441"/>
        <end position="472"/>
    </location>
</feature>
<evidence type="ECO:0000256" key="2">
    <source>
        <dbReference type="ARBA" id="ARBA00022771"/>
    </source>
</evidence>
<feature type="region of interest" description="Disordered" evidence="6">
    <location>
        <begin position="494"/>
        <end position="549"/>
    </location>
</feature>
<protein>
    <submittedName>
        <fullName evidence="9">Jasmonate-induced oxygenase 1</fullName>
    </submittedName>
</protein>
<organism evidence="8 9">
    <name type="scientific">Spinacia oleracea</name>
    <name type="common">Spinach</name>
    <dbReference type="NCBI Taxonomy" id="3562"/>
    <lineage>
        <taxon>Eukaryota</taxon>
        <taxon>Viridiplantae</taxon>
        <taxon>Streptophyta</taxon>
        <taxon>Embryophyta</taxon>
        <taxon>Tracheophyta</taxon>
        <taxon>Spermatophyta</taxon>
        <taxon>Magnoliopsida</taxon>
        <taxon>eudicotyledons</taxon>
        <taxon>Gunneridae</taxon>
        <taxon>Pentapetalae</taxon>
        <taxon>Caryophyllales</taxon>
        <taxon>Chenopodiaceae</taxon>
        <taxon>Chenopodioideae</taxon>
        <taxon>Anserineae</taxon>
        <taxon>Spinacia</taxon>
    </lineage>
</organism>
<dbReference type="InterPro" id="IPR026992">
    <property type="entry name" value="DIOX_N"/>
</dbReference>
<dbReference type="SUPFAM" id="SSF51197">
    <property type="entry name" value="Clavaminate synthase-like"/>
    <property type="match status" value="1"/>
</dbReference>